<accession>A0ABR5TMT7</accession>
<evidence type="ECO:0000313" key="2">
    <source>
        <dbReference type="Proteomes" id="UP000070467"/>
    </source>
</evidence>
<protein>
    <recommendedName>
        <fullName evidence="3">DUF910 family protein</fullName>
    </recommendedName>
</protein>
<dbReference type="Gene3D" id="1.10.287.760">
    <property type="entry name" value="YqgQ-like"/>
    <property type="match status" value="1"/>
</dbReference>
<proteinExistence type="predicted"/>
<keyword evidence="2" id="KW-1185">Reference proteome</keyword>
<organism evidence="1 2">
    <name type="scientific">Gemelliphila asaccharolytica</name>
    <dbReference type="NCBI Taxonomy" id="502393"/>
    <lineage>
        <taxon>Bacteria</taxon>
        <taxon>Bacillati</taxon>
        <taxon>Bacillota</taxon>
        <taxon>Bacilli</taxon>
        <taxon>Bacillales</taxon>
        <taxon>Gemellaceae</taxon>
        <taxon>Gemelliphila</taxon>
    </lineage>
</organism>
<dbReference type="Proteomes" id="UP000070467">
    <property type="component" value="Unassembled WGS sequence"/>
</dbReference>
<dbReference type="InterPro" id="IPR009256">
    <property type="entry name" value="YqgQ-like"/>
</dbReference>
<dbReference type="SUPFAM" id="SSF158379">
    <property type="entry name" value="YqgQ-like"/>
    <property type="match status" value="1"/>
</dbReference>
<sequence>METIYDVQQLLKKFDILIYMKNRIYMLNLYGLEIAELYRLKLIDQSDYLKSVTIIKRELRILKEEV</sequence>
<evidence type="ECO:0000313" key="1">
    <source>
        <dbReference type="EMBL" id="KXB58650.1"/>
    </source>
</evidence>
<gene>
    <name evidence="1" type="ORF">HMPREF1871_00416</name>
</gene>
<comment type="caution">
    <text evidence="1">The sequence shown here is derived from an EMBL/GenBank/DDBJ whole genome shotgun (WGS) entry which is preliminary data.</text>
</comment>
<dbReference type="InterPro" id="IPR023164">
    <property type="entry name" value="YqgQ-like_sf"/>
</dbReference>
<reference evidence="1 2" key="1">
    <citation type="submission" date="2016-01" db="EMBL/GenBank/DDBJ databases">
        <authorList>
            <person name="Mitreva M."/>
            <person name="Pepin K.H."/>
            <person name="Mihindukulasuriya K.A."/>
            <person name="Fulton R."/>
            <person name="Fronick C."/>
            <person name="O'Laughlin M."/>
            <person name="Miner T."/>
            <person name="Herter B."/>
            <person name="Rosa B.A."/>
            <person name="Cordes M."/>
            <person name="Tomlinson C."/>
            <person name="Wollam A."/>
            <person name="Palsikar V.B."/>
            <person name="Mardis E.R."/>
            <person name="Wilson R.K."/>
        </authorList>
    </citation>
    <scope>NUCLEOTIDE SEQUENCE [LARGE SCALE GENOMIC DNA]</scope>
    <source>
        <strain evidence="1 2">KA00071</strain>
    </source>
</reference>
<dbReference type="Pfam" id="PF06014">
    <property type="entry name" value="YqgQ-like"/>
    <property type="match status" value="1"/>
</dbReference>
<name>A0ABR5TMT7_9BACL</name>
<dbReference type="EMBL" id="LSDB01000008">
    <property type="protein sequence ID" value="KXB58650.1"/>
    <property type="molecule type" value="Genomic_DNA"/>
</dbReference>
<dbReference type="RefSeq" id="WP_066129380.1">
    <property type="nucleotide sequence ID" value="NZ_KQ959861.1"/>
</dbReference>
<evidence type="ECO:0008006" key="3">
    <source>
        <dbReference type="Google" id="ProtNLM"/>
    </source>
</evidence>